<dbReference type="HOGENOM" id="CLU_122865_0_0_11"/>
<sequence>MRSEKRIAGQMTVEFAVAFPVIAMIAAIACLSVAYMGFCASFDGAARNAMRLEADDGNDAAASAEIADRIAAATGIDRSCISVDRSRTGLGHMRYTATFSFDPSLVGLHVPTSIFGIEMPMLTHECSLVVSPYRKGVVV</sequence>
<evidence type="ECO:0000313" key="3">
    <source>
        <dbReference type="Proteomes" id="UP000006001"/>
    </source>
</evidence>
<dbReference type="PROSITE" id="PS51257">
    <property type="entry name" value="PROKAR_LIPOPROTEIN"/>
    <property type="match status" value="1"/>
</dbReference>
<gene>
    <name evidence="2" type="ORF">HMPREF0762_00901</name>
</gene>
<feature type="transmembrane region" description="Helical" evidence="1">
    <location>
        <begin position="12"/>
        <end position="38"/>
    </location>
</feature>
<proteinExistence type="predicted"/>
<reference evidence="2" key="1">
    <citation type="submission" date="2009-10" db="EMBL/GenBank/DDBJ databases">
        <authorList>
            <person name="Weinstock G."/>
            <person name="Sodergren E."/>
            <person name="Clifton S."/>
            <person name="Fulton L."/>
            <person name="Fulton B."/>
            <person name="Courtney L."/>
            <person name="Fronick C."/>
            <person name="Harrison M."/>
            <person name="Strong C."/>
            <person name="Farmer C."/>
            <person name="Delahaunty K."/>
            <person name="Markovic C."/>
            <person name="Hall O."/>
            <person name="Minx P."/>
            <person name="Tomlinson C."/>
            <person name="Mitreva M."/>
            <person name="Nelson J."/>
            <person name="Hou S."/>
            <person name="Wollam A."/>
            <person name="Pepin K.H."/>
            <person name="Johnson M."/>
            <person name="Bhonagiri V."/>
            <person name="Nash W.E."/>
            <person name="Warren W."/>
            <person name="Chinwalla A."/>
            <person name="Mardis E.R."/>
            <person name="Wilson R.K."/>
        </authorList>
    </citation>
    <scope>NUCLEOTIDE SEQUENCE [LARGE SCALE GENOMIC DNA]</scope>
    <source>
        <strain evidence="2">ATCC 700122</strain>
    </source>
</reference>
<dbReference type="GeneID" id="85007466"/>
<keyword evidence="1" id="KW-0812">Transmembrane</keyword>
<dbReference type="RefSeq" id="WP_006362156.1">
    <property type="nucleotide sequence ID" value="NZ_GG700630.1"/>
</dbReference>
<dbReference type="EMBL" id="ACUX02000006">
    <property type="protein sequence ID" value="EEZ61563.1"/>
    <property type="molecule type" value="Genomic_DNA"/>
</dbReference>
<dbReference type="eggNOG" id="ENOG50347CX">
    <property type="taxonomic scope" value="Bacteria"/>
</dbReference>
<dbReference type="AlphaFoldDB" id="D0WGF0"/>
<keyword evidence="1" id="KW-0472">Membrane</keyword>
<accession>D0WGF0</accession>
<dbReference type="OrthoDB" id="3177655at2"/>
<organism evidence="2 3">
    <name type="scientific">Slackia exigua (strain ATCC 700122 / DSM 15923 / CIP 105133 / JCM 11022 / KCTC 5966 / S-7)</name>
    <dbReference type="NCBI Taxonomy" id="649764"/>
    <lineage>
        <taxon>Bacteria</taxon>
        <taxon>Bacillati</taxon>
        <taxon>Actinomycetota</taxon>
        <taxon>Coriobacteriia</taxon>
        <taxon>Eggerthellales</taxon>
        <taxon>Eggerthellaceae</taxon>
        <taxon>Slackia</taxon>
    </lineage>
</organism>
<protein>
    <recommendedName>
        <fullName evidence="4">TadE-like protein</fullName>
    </recommendedName>
</protein>
<evidence type="ECO:0000313" key="2">
    <source>
        <dbReference type="EMBL" id="EEZ61563.1"/>
    </source>
</evidence>
<dbReference type="Proteomes" id="UP000006001">
    <property type="component" value="Unassembled WGS sequence"/>
</dbReference>
<evidence type="ECO:0008006" key="4">
    <source>
        <dbReference type="Google" id="ProtNLM"/>
    </source>
</evidence>
<evidence type="ECO:0000256" key="1">
    <source>
        <dbReference type="SAM" id="Phobius"/>
    </source>
</evidence>
<name>D0WGF0_SLAES</name>
<comment type="caution">
    <text evidence="2">The sequence shown here is derived from an EMBL/GenBank/DDBJ whole genome shotgun (WGS) entry which is preliminary data.</text>
</comment>
<keyword evidence="1" id="KW-1133">Transmembrane helix</keyword>
<keyword evidence="3" id="KW-1185">Reference proteome</keyword>
<dbReference type="STRING" id="649764.HMPREF0762_00901"/>